<dbReference type="SUPFAM" id="SSF75304">
    <property type="entry name" value="Amidase signature (AS) enzymes"/>
    <property type="match status" value="1"/>
</dbReference>
<dbReference type="Proteomes" id="UP001273166">
    <property type="component" value="Unassembled WGS sequence"/>
</dbReference>
<feature type="chain" id="PRO_5042494495" evidence="1">
    <location>
        <begin position="30"/>
        <end position="653"/>
    </location>
</feature>
<evidence type="ECO:0000256" key="1">
    <source>
        <dbReference type="SAM" id="SignalP"/>
    </source>
</evidence>
<name>A0AAJ0M414_9PEZI</name>
<dbReference type="PANTHER" id="PTHR46310">
    <property type="entry name" value="AMIDASE 1"/>
    <property type="match status" value="1"/>
</dbReference>
<dbReference type="EMBL" id="JAUDZG010000002">
    <property type="protein sequence ID" value="KAK3308178.1"/>
    <property type="molecule type" value="Genomic_DNA"/>
</dbReference>
<gene>
    <name evidence="3" type="ORF">B0T15DRAFT_523721</name>
</gene>
<protein>
    <submittedName>
        <fullName evidence="3">Amidase signature domain-containing protein</fullName>
    </submittedName>
</protein>
<dbReference type="GeneID" id="87887542"/>
<comment type="caution">
    <text evidence="3">The sequence shown here is derived from an EMBL/GenBank/DDBJ whole genome shotgun (WGS) entry which is preliminary data.</text>
</comment>
<dbReference type="InterPro" id="IPR036928">
    <property type="entry name" value="AS_sf"/>
</dbReference>
<evidence type="ECO:0000313" key="4">
    <source>
        <dbReference type="Proteomes" id="UP001273166"/>
    </source>
</evidence>
<dbReference type="Gene3D" id="3.90.1300.10">
    <property type="entry name" value="Amidase signature (AS) domain"/>
    <property type="match status" value="1"/>
</dbReference>
<dbReference type="RefSeq" id="XP_062723958.1">
    <property type="nucleotide sequence ID" value="XM_062868713.1"/>
</dbReference>
<organism evidence="3 4">
    <name type="scientific">Chaetomium strumarium</name>
    <dbReference type="NCBI Taxonomy" id="1170767"/>
    <lineage>
        <taxon>Eukaryota</taxon>
        <taxon>Fungi</taxon>
        <taxon>Dikarya</taxon>
        <taxon>Ascomycota</taxon>
        <taxon>Pezizomycotina</taxon>
        <taxon>Sordariomycetes</taxon>
        <taxon>Sordariomycetidae</taxon>
        <taxon>Sordariales</taxon>
        <taxon>Chaetomiaceae</taxon>
        <taxon>Chaetomium</taxon>
    </lineage>
</organism>
<reference evidence="3" key="2">
    <citation type="submission" date="2023-06" db="EMBL/GenBank/DDBJ databases">
        <authorList>
            <consortium name="Lawrence Berkeley National Laboratory"/>
            <person name="Mondo S.J."/>
            <person name="Hensen N."/>
            <person name="Bonometti L."/>
            <person name="Westerberg I."/>
            <person name="Brannstrom I.O."/>
            <person name="Guillou S."/>
            <person name="Cros-Aarteil S."/>
            <person name="Calhoun S."/>
            <person name="Haridas S."/>
            <person name="Kuo A."/>
            <person name="Pangilinan J."/>
            <person name="Riley R."/>
            <person name="Labutti K."/>
            <person name="Andreopoulos B."/>
            <person name="Lipzen A."/>
            <person name="Chen C."/>
            <person name="Yanf M."/>
            <person name="Daum C."/>
            <person name="Ng V."/>
            <person name="Clum A."/>
            <person name="Steindorff A."/>
            <person name="Ohm R."/>
            <person name="Martin F."/>
            <person name="Silar P."/>
            <person name="Natvig D."/>
            <person name="Lalanne C."/>
            <person name="Gautier V."/>
            <person name="Ament-Velasquez S.L."/>
            <person name="Kruys A."/>
            <person name="Hutchinson M.I."/>
            <person name="Powell A.J."/>
            <person name="Barry K."/>
            <person name="Miller A.N."/>
            <person name="Grigoriev I.V."/>
            <person name="Debuchy R."/>
            <person name="Gladieux P."/>
            <person name="Thoren M.H."/>
            <person name="Johannesson H."/>
        </authorList>
    </citation>
    <scope>NUCLEOTIDE SEQUENCE</scope>
    <source>
        <strain evidence="3">CBS 333.67</strain>
    </source>
</reference>
<feature type="domain" description="Amidase" evidence="2">
    <location>
        <begin position="205"/>
        <end position="366"/>
    </location>
</feature>
<proteinExistence type="predicted"/>
<evidence type="ECO:0000259" key="2">
    <source>
        <dbReference type="Pfam" id="PF01425"/>
    </source>
</evidence>
<dbReference type="AlphaFoldDB" id="A0AAJ0M414"/>
<evidence type="ECO:0000313" key="3">
    <source>
        <dbReference type="EMBL" id="KAK3308178.1"/>
    </source>
</evidence>
<keyword evidence="1" id="KW-0732">Signal</keyword>
<accession>A0AAJ0M414</accession>
<dbReference type="InterPro" id="IPR023631">
    <property type="entry name" value="Amidase_dom"/>
</dbReference>
<feature type="signal peptide" evidence="1">
    <location>
        <begin position="1"/>
        <end position="29"/>
    </location>
</feature>
<sequence>MVALRPSLSARSLGTAVLSLLYSFSAASAGLASGGLSVTLNDVPYYISPFPSGSVSVHKNSLKGVPAVFGFKPVTVIQGAAAQGDIQALLAKWDESDDVFQPAFTRAIFLAGCKGSCKPKTQTISGASSEILPLSATTIPSGPYFLETDTGSLYPVYRLYEDFAGAFMQALIHTPDGKFQPMSAQIAGSAALTVGVPSRLYFTKTAAKPLAGVRLGVKDIYRLAGVKGSNGNRAWYDLYPAATYTGPAIQRLIDAGAVVVGTQKTSQFANGEGATADWVDYHSPFNPRGDGYQDPASSSAGAGSSVGSYEWLDIALGSDTGGSIRGPAGVQGLFGNRPSHGMVSLDNVMPLSPTLDTAGFLVRDTAIWDAANAALYGSNYTSLASSKPKYPKTIRTINFPTNPGTSAASKLLVNFANSLAAFVGGTVTPLNLATEWTATGPKGAPALAQYLNTTYPVLITKEQIQLVREPFYRDYAAAHDGRRPFVNPVPLARWGYGDTVSASQLQDQYDAKASFMKWFNKEILPPVADPKQCSSGLVLYVGSNGGQNPRNLYGGGPGVPFGFSSGRISVLAEVPDSVFPIGEVLSRSAITAHDEALPVAVDIMAAKGCDGLLVKLAQDLVKAGIIAEPKAGGSIKGGAILMRRGLGLADVWN</sequence>
<keyword evidence="4" id="KW-1185">Reference proteome</keyword>
<dbReference type="PANTHER" id="PTHR46310:SF7">
    <property type="entry name" value="AMIDASE 1"/>
    <property type="match status" value="1"/>
</dbReference>
<reference evidence="3" key="1">
    <citation type="journal article" date="2023" name="Mol. Phylogenet. Evol.">
        <title>Genome-scale phylogeny and comparative genomics of the fungal order Sordariales.</title>
        <authorList>
            <person name="Hensen N."/>
            <person name="Bonometti L."/>
            <person name="Westerberg I."/>
            <person name="Brannstrom I.O."/>
            <person name="Guillou S."/>
            <person name="Cros-Aarteil S."/>
            <person name="Calhoun S."/>
            <person name="Haridas S."/>
            <person name="Kuo A."/>
            <person name="Mondo S."/>
            <person name="Pangilinan J."/>
            <person name="Riley R."/>
            <person name="LaButti K."/>
            <person name="Andreopoulos B."/>
            <person name="Lipzen A."/>
            <person name="Chen C."/>
            <person name="Yan M."/>
            <person name="Daum C."/>
            <person name="Ng V."/>
            <person name="Clum A."/>
            <person name="Steindorff A."/>
            <person name="Ohm R.A."/>
            <person name="Martin F."/>
            <person name="Silar P."/>
            <person name="Natvig D.O."/>
            <person name="Lalanne C."/>
            <person name="Gautier V."/>
            <person name="Ament-Velasquez S.L."/>
            <person name="Kruys A."/>
            <person name="Hutchinson M.I."/>
            <person name="Powell A.J."/>
            <person name="Barry K."/>
            <person name="Miller A.N."/>
            <person name="Grigoriev I.V."/>
            <person name="Debuchy R."/>
            <person name="Gladieux P."/>
            <person name="Hiltunen Thoren M."/>
            <person name="Johannesson H."/>
        </authorList>
    </citation>
    <scope>NUCLEOTIDE SEQUENCE</scope>
    <source>
        <strain evidence="3">CBS 333.67</strain>
    </source>
</reference>
<dbReference type="Pfam" id="PF01425">
    <property type="entry name" value="Amidase"/>
    <property type="match status" value="1"/>
</dbReference>